<accession>A0A1I8ELA9</accession>
<name>A0A1I8ELA9_WUCBA</name>
<keyword evidence="1" id="KW-1133">Transmembrane helix</keyword>
<dbReference type="WBParaSite" id="maker-PairedContig_295-snap-gene-4.14-mRNA-1">
    <property type="protein sequence ID" value="maker-PairedContig_295-snap-gene-4.14-mRNA-1"/>
    <property type="gene ID" value="maker-PairedContig_295-snap-gene-4.14"/>
</dbReference>
<protein>
    <submittedName>
        <fullName evidence="2">Uncharacterized protein</fullName>
    </submittedName>
</protein>
<dbReference type="AlphaFoldDB" id="A0A1I8ELA9"/>
<sequence>MGKGFITAQLGYKNVLITIQLLINDTASTTFLLSGNVLPNLSPTVVPLYGALLLLLSQRIQAEFFNVHKPDRTLIVLSAPSIWFVIMNLSSFYNYIELNIFLFRDDNYHDLFETIIAFQIEFAKTIHEHDNVVILADKHTLPYLDGRSPSVKSRLPLDALIQASVYDINIRDFAPFGVRQLVKFSYRPPNFATIAARQIDESIKRFIEDYKIRVDKKELELILSAQHVVDNGINRAIIDKRVLDENQGKIPEWAIMIKLFNAFRKVTIVDNPMNTTQLRLDDVMSFIDDQILVIPTLDKDMRAYLDAELFKKFHDEVMLIDLPAYLDKDRRGNCGMYTAILATDKFLYVPVFGNDPGNWKRGHSTMMDKIIIHMIEVNTRKTVVPVNVPRTICERGISLRSLAWTLRGNVADHVIQVARGTPAKMFA</sequence>
<reference evidence="2" key="1">
    <citation type="submission" date="2016-11" db="UniProtKB">
        <authorList>
            <consortium name="WormBaseParasite"/>
        </authorList>
    </citation>
    <scope>IDENTIFICATION</scope>
    <source>
        <strain evidence="2">pt0022</strain>
    </source>
</reference>
<dbReference type="Gene3D" id="3.75.10.10">
    <property type="entry name" value="L-arginine/glycine Amidinotransferase, Chain A"/>
    <property type="match status" value="1"/>
</dbReference>
<feature type="transmembrane region" description="Helical" evidence="1">
    <location>
        <begin position="74"/>
        <end position="96"/>
    </location>
</feature>
<keyword evidence="1" id="KW-0472">Membrane</keyword>
<organism evidence="2">
    <name type="scientific">Wuchereria bancrofti</name>
    <dbReference type="NCBI Taxonomy" id="6293"/>
    <lineage>
        <taxon>Eukaryota</taxon>
        <taxon>Metazoa</taxon>
        <taxon>Ecdysozoa</taxon>
        <taxon>Nematoda</taxon>
        <taxon>Chromadorea</taxon>
        <taxon>Rhabditida</taxon>
        <taxon>Spirurina</taxon>
        <taxon>Spiruromorpha</taxon>
        <taxon>Filarioidea</taxon>
        <taxon>Onchocercidae</taxon>
        <taxon>Wuchereria</taxon>
    </lineage>
</organism>
<evidence type="ECO:0000256" key="1">
    <source>
        <dbReference type="SAM" id="Phobius"/>
    </source>
</evidence>
<keyword evidence="1" id="KW-0812">Transmembrane</keyword>
<dbReference type="SUPFAM" id="SSF55909">
    <property type="entry name" value="Pentein"/>
    <property type="match status" value="1"/>
</dbReference>
<proteinExistence type="predicted"/>
<evidence type="ECO:0000313" key="2">
    <source>
        <dbReference type="WBParaSite" id="maker-PairedContig_295-snap-gene-4.14-mRNA-1"/>
    </source>
</evidence>